<evidence type="ECO:0000313" key="15">
    <source>
        <dbReference type="EMBL" id="GGD58985.1"/>
    </source>
</evidence>
<evidence type="ECO:0000256" key="10">
    <source>
        <dbReference type="ARBA" id="ARBA00022989"/>
    </source>
</evidence>
<keyword evidence="5" id="KW-0597">Phosphoprotein</keyword>
<dbReference type="NCBIfam" id="TIGR01494">
    <property type="entry name" value="ATPase_P-type"/>
    <property type="match status" value="1"/>
</dbReference>
<feature type="transmembrane region" description="Helical" evidence="13">
    <location>
        <begin position="445"/>
        <end position="463"/>
    </location>
</feature>
<dbReference type="InterPro" id="IPR006121">
    <property type="entry name" value="HMA_dom"/>
</dbReference>
<keyword evidence="6 13" id="KW-0812">Transmembrane</keyword>
<keyword evidence="16" id="KW-1185">Reference proteome</keyword>
<dbReference type="SUPFAM" id="SSF56784">
    <property type="entry name" value="HAD-like"/>
    <property type="match status" value="1"/>
</dbReference>
<dbReference type="Gene3D" id="2.70.150.10">
    <property type="entry name" value="Calcium-transporting ATPase, cytoplasmic transduction domain A"/>
    <property type="match status" value="1"/>
</dbReference>
<dbReference type="GO" id="GO:0005886">
    <property type="term" value="C:plasma membrane"/>
    <property type="evidence" value="ECO:0007669"/>
    <property type="project" value="UniProtKB-SubCell"/>
</dbReference>
<evidence type="ECO:0000256" key="9">
    <source>
        <dbReference type="ARBA" id="ARBA00022967"/>
    </source>
</evidence>
<keyword evidence="7" id="KW-0479">Metal-binding</keyword>
<dbReference type="InterPro" id="IPR018303">
    <property type="entry name" value="ATPase_P-typ_P_site"/>
</dbReference>
<evidence type="ECO:0000256" key="11">
    <source>
        <dbReference type="ARBA" id="ARBA00023065"/>
    </source>
</evidence>
<dbReference type="InterPro" id="IPR036412">
    <property type="entry name" value="HAD-like_sf"/>
</dbReference>
<comment type="subcellular location">
    <subcellularLocation>
        <location evidence="1">Cell membrane</location>
        <topology evidence="1">Multi-pass membrane protein</topology>
    </subcellularLocation>
</comment>
<reference evidence="15" key="2">
    <citation type="submission" date="2020-09" db="EMBL/GenBank/DDBJ databases">
        <authorList>
            <person name="Sun Q."/>
            <person name="Zhou Y."/>
        </authorList>
    </citation>
    <scope>NUCLEOTIDE SEQUENCE</scope>
    <source>
        <strain evidence="15">CGMCC 1.15958</strain>
    </source>
</reference>
<dbReference type="PRINTS" id="PR00119">
    <property type="entry name" value="CATATPASE"/>
</dbReference>
<reference evidence="15" key="1">
    <citation type="journal article" date="2014" name="Int. J. Syst. Evol. Microbiol.">
        <title>Complete genome sequence of Corynebacterium casei LMG S-19264T (=DSM 44701T), isolated from a smear-ripened cheese.</title>
        <authorList>
            <consortium name="US DOE Joint Genome Institute (JGI-PGF)"/>
            <person name="Walter F."/>
            <person name="Albersmeier A."/>
            <person name="Kalinowski J."/>
            <person name="Ruckert C."/>
        </authorList>
    </citation>
    <scope>NUCLEOTIDE SEQUENCE</scope>
    <source>
        <strain evidence="15">CGMCC 1.15958</strain>
    </source>
</reference>
<dbReference type="CDD" id="cd00371">
    <property type="entry name" value="HMA"/>
    <property type="match status" value="1"/>
</dbReference>
<dbReference type="Proteomes" id="UP000609064">
    <property type="component" value="Unassembled WGS sequence"/>
</dbReference>
<dbReference type="PROSITE" id="PS00154">
    <property type="entry name" value="ATPASE_E1_E2"/>
    <property type="match status" value="1"/>
</dbReference>
<keyword evidence="11" id="KW-0406">Ion transport</keyword>
<dbReference type="Pfam" id="PF00122">
    <property type="entry name" value="E1-E2_ATPase"/>
    <property type="match status" value="1"/>
</dbReference>
<organism evidence="15 16">
    <name type="scientific">Emticicia aquatilis</name>
    <dbReference type="NCBI Taxonomy" id="1537369"/>
    <lineage>
        <taxon>Bacteria</taxon>
        <taxon>Pseudomonadati</taxon>
        <taxon>Bacteroidota</taxon>
        <taxon>Cytophagia</taxon>
        <taxon>Cytophagales</taxon>
        <taxon>Leadbetterellaceae</taxon>
        <taxon>Emticicia</taxon>
    </lineage>
</organism>
<dbReference type="GO" id="GO:0043682">
    <property type="term" value="F:P-type divalent copper transporter activity"/>
    <property type="evidence" value="ECO:0007669"/>
    <property type="project" value="TreeGrafter"/>
</dbReference>
<feature type="transmembrane region" description="Helical" evidence="13">
    <location>
        <begin position="224"/>
        <end position="242"/>
    </location>
</feature>
<feature type="transmembrane region" description="Helical" evidence="13">
    <location>
        <begin position="762"/>
        <end position="783"/>
    </location>
</feature>
<keyword evidence="4" id="KW-1003">Cell membrane</keyword>
<dbReference type="Pfam" id="PF00702">
    <property type="entry name" value="Hydrolase"/>
    <property type="match status" value="1"/>
</dbReference>
<dbReference type="InterPro" id="IPR021993">
    <property type="entry name" value="ATPase-cat-bd"/>
</dbReference>
<evidence type="ECO:0000256" key="6">
    <source>
        <dbReference type="ARBA" id="ARBA00022692"/>
    </source>
</evidence>
<evidence type="ECO:0000259" key="14">
    <source>
        <dbReference type="PROSITE" id="PS50846"/>
    </source>
</evidence>
<dbReference type="GO" id="GO:0055070">
    <property type="term" value="P:copper ion homeostasis"/>
    <property type="evidence" value="ECO:0007669"/>
    <property type="project" value="TreeGrafter"/>
</dbReference>
<proteinExistence type="inferred from homology"/>
<dbReference type="InterPro" id="IPR001757">
    <property type="entry name" value="P_typ_ATPase"/>
</dbReference>
<evidence type="ECO:0000256" key="3">
    <source>
        <dbReference type="ARBA" id="ARBA00022448"/>
    </source>
</evidence>
<dbReference type="GO" id="GO:0016887">
    <property type="term" value="F:ATP hydrolysis activity"/>
    <property type="evidence" value="ECO:0007669"/>
    <property type="project" value="InterPro"/>
</dbReference>
<gene>
    <name evidence="15" type="primary">ccoI</name>
    <name evidence="15" type="ORF">GCM10011514_23680</name>
</gene>
<dbReference type="SUPFAM" id="SSF81665">
    <property type="entry name" value="Calcium ATPase, transmembrane domain M"/>
    <property type="match status" value="1"/>
</dbReference>
<dbReference type="PANTHER" id="PTHR43520">
    <property type="entry name" value="ATP7, ISOFORM B"/>
    <property type="match status" value="1"/>
</dbReference>
<dbReference type="InterPro" id="IPR008250">
    <property type="entry name" value="ATPase_P-typ_transduc_dom_A_sf"/>
</dbReference>
<sequence>MIKGEANDMSQIAEVEEKLVCYHCGDECPDDSIAIDDKHFCCHGCQTVFEILQDNNLCAYYDLNDNAGISLKAKNFEGKYSYLDERDIVAQLLDYQSGELSKVTFYVPDVHCSSCVWLLENFNKIRKGVISSRLNFIKKELSLSYNPIEVSLKEIVELLATLGYEPLLNLESSDKPQQKNNAQRSLILKIGVVGFCMGNIMMMSFPEYFHLDLKNSIDATYQKFFLYFNFMLSLPVFFYGAYDYLNGAWISIKENFKKTTDVFSVDIPIAVAIITLYGRSVYETFFNHTAGYYDSMAGLVFFLLVGKWMQQITYNYLSFERNYKSYFPLAVKVLRGNVESFMNVMELKKGDTIYIHHQELIPADAIISKGKGMIDYSFVTGESDPVSKNVGEVLYAGGRQKGERLELIVQKPVSQSYLTQLWNNEAFMKEKVMPTTELANLFSKYFTAITFTIATVAGVYWAFFEPSLFWNSVTAVLMVACPCALTLSMPFTMSTTMAIFGRNKFYVKNQGVIQLLNEVNEIAFDKTGTLTESNSEKVNFVGSELSEFEQKLVKTLTMQSAHPLSKMIANSLIIKDFKTFSIDYFQEFQGEGLEASIAGNLVRLGKAGFIQSALNQEVKHTHSFLEINGILIGYFVVETIYRKNWQTILTNLSKNFRLFILSGDNDADKEKLVPYFNENAVYFKQKPQDKLNFINQEQQKGNHVLMIGDGLNDAGALRQSNVGIAISEDIKVFSPACDAILDASKFGQLADFLKFSRTSLNIVKASFVLSLVYNFIGIGWAVTGELSPVLAAIFMPLSSISVVLFAVGLTHLFAYFRKL</sequence>
<dbReference type="GO" id="GO:0005524">
    <property type="term" value="F:ATP binding"/>
    <property type="evidence" value="ECO:0007669"/>
    <property type="project" value="InterPro"/>
</dbReference>
<dbReference type="PANTHER" id="PTHR43520:SF5">
    <property type="entry name" value="CATION-TRANSPORTING P-TYPE ATPASE-RELATED"/>
    <property type="match status" value="1"/>
</dbReference>
<keyword evidence="10 13" id="KW-1133">Transmembrane helix</keyword>
<evidence type="ECO:0000256" key="7">
    <source>
        <dbReference type="ARBA" id="ARBA00022723"/>
    </source>
</evidence>
<dbReference type="InterPro" id="IPR023214">
    <property type="entry name" value="HAD_sf"/>
</dbReference>
<dbReference type="Pfam" id="PF12156">
    <property type="entry name" value="ATPase-cat_bd"/>
    <property type="match status" value="1"/>
</dbReference>
<evidence type="ECO:0000256" key="12">
    <source>
        <dbReference type="ARBA" id="ARBA00023136"/>
    </source>
</evidence>
<dbReference type="InterPro" id="IPR023298">
    <property type="entry name" value="ATPase_P-typ_TM_dom_sf"/>
</dbReference>
<dbReference type="PROSITE" id="PS50846">
    <property type="entry name" value="HMA_2"/>
    <property type="match status" value="1"/>
</dbReference>
<dbReference type="RefSeq" id="WP_229250645.1">
    <property type="nucleotide sequence ID" value="NZ_BMKK01000004.1"/>
</dbReference>
<dbReference type="InterPro" id="IPR059000">
    <property type="entry name" value="ATPase_P-type_domA"/>
</dbReference>
<comment type="caution">
    <text evidence="15">The sequence shown here is derived from an EMBL/GenBank/DDBJ whole genome shotgun (WGS) entry which is preliminary data.</text>
</comment>
<feature type="transmembrane region" description="Helical" evidence="13">
    <location>
        <begin position="290"/>
        <end position="309"/>
    </location>
</feature>
<evidence type="ECO:0000256" key="13">
    <source>
        <dbReference type="SAM" id="Phobius"/>
    </source>
</evidence>
<dbReference type="PRINTS" id="PR00943">
    <property type="entry name" value="CUATPASE"/>
</dbReference>
<dbReference type="EMBL" id="BMKK01000004">
    <property type="protein sequence ID" value="GGD58985.1"/>
    <property type="molecule type" value="Genomic_DNA"/>
</dbReference>
<comment type="similarity">
    <text evidence="2">Belongs to the cation transport ATPase (P-type) (TC 3.A.3) family. Type IB subfamily.</text>
</comment>
<dbReference type="Gene3D" id="3.40.1110.10">
    <property type="entry name" value="Calcium-transporting ATPase, cytoplasmic domain N"/>
    <property type="match status" value="1"/>
</dbReference>
<dbReference type="Gene3D" id="3.30.70.100">
    <property type="match status" value="1"/>
</dbReference>
<protein>
    <submittedName>
        <fullName evidence="15">ATPase</fullName>
    </submittedName>
</protein>
<name>A0A917DR35_9BACT</name>
<keyword evidence="8" id="KW-0460">Magnesium</keyword>
<feature type="transmembrane region" description="Helical" evidence="13">
    <location>
        <begin position="186"/>
        <end position="204"/>
    </location>
</feature>
<dbReference type="SUPFAM" id="SSF55008">
    <property type="entry name" value="HMA, heavy metal-associated domain"/>
    <property type="match status" value="1"/>
</dbReference>
<dbReference type="InterPro" id="IPR036163">
    <property type="entry name" value="HMA_dom_sf"/>
</dbReference>
<dbReference type="GO" id="GO:0005507">
    <property type="term" value="F:copper ion binding"/>
    <property type="evidence" value="ECO:0007669"/>
    <property type="project" value="TreeGrafter"/>
</dbReference>
<feature type="domain" description="HMA" evidence="14">
    <location>
        <begin position="101"/>
        <end position="167"/>
    </location>
</feature>
<evidence type="ECO:0000256" key="2">
    <source>
        <dbReference type="ARBA" id="ARBA00006024"/>
    </source>
</evidence>
<feature type="transmembrane region" description="Helical" evidence="13">
    <location>
        <begin position="262"/>
        <end position="278"/>
    </location>
</feature>
<keyword evidence="9" id="KW-1278">Translocase</keyword>
<dbReference type="SUPFAM" id="SSF81653">
    <property type="entry name" value="Calcium ATPase, transduction domain A"/>
    <property type="match status" value="1"/>
</dbReference>
<dbReference type="InterPro" id="IPR023299">
    <property type="entry name" value="ATPase_P-typ_cyto_dom_N"/>
</dbReference>
<evidence type="ECO:0000256" key="4">
    <source>
        <dbReference type="ARBA" id="ARBA00022475"/>
    </source>
</evidence>
<evidence type="ECO:0000256" key="5">
    <source>
        <dbReference type="ARBA" id="ARBA00022553"/>
    </source>
</evidence>
<feature type="transmembrane region" description="Helical" evidence="13">
    <location>
        <begin position="475"/>
        <end position="500"/>
    </location>
</feature>
<accession>A0A917DR35</accession>
<keyword evidence="12 13" id="KW-0472">Membrane</keyword>
<evidence type="ECO:0000313" key="16">
    <source>
        <dbReference type="Proteomes" id="UP000609064"/>
    </source>
</evidence>
<dbReference type="Gene3D" id="3.40.50.1000">
    <property type="entry name" value="HAD superfamily/HAD-like"/>
    <property type="match status" value="1"/>
</dbReference>
<keyword evidence="3" id="KW-0813">Transport</keyword>
<evidence type="ECO:0000256" key="1">
    <source>
        <dbReference type="ARBA" id="ARBA00004651"/>
    </source>
</evidence>
<evidence type="ECO:0000256" key="8">
    <source>
        <dbReference type="ARBA" id="ARBA00022842"/>
    </source>
</evidence>
<dbReference type="AlphaFoldDB" id="A0A917DR35"/>
<feature type="transmembrane region" description="Helical" evidence="13">
    <location>
        <begin position="789"/>
        <end position="816"/>
    </location>
</feature>